<feature type="region of interest" description="Disordered" evidence="1">
    <location>
        <begin position="1"/>
        <end position="30"/>
    </location>
</feature>
<keyword evidence="3" id="KW-1185">Reference proteome</keyword>
<name>A0A4Y7S0A2_COPMI</name>
<gene>
    <name evidence="2" type="ORF">FA13DRAFT_868171</name>
</gene>
<organism evidence="2 3">
    <name type="scientific">Coprinellus micaceus</name>
    <name type="common">Glistening ink-cap mushroom</name>
    <name type="synonym">Coprinus micaceus</name>
    <dbReference type="NCBI Taxonomy" id="71717"/>
    <lineage>
        <taxon>Eukaryota</taxon>
        <taxon>Fungi</taxon>
        <taxon>Dikarya</taxon>
        <taxon>Basidiomycota</taxon>
        <taxon>Agaricomycotina</taxon>
        <taxon>Agaricomycetes</taxon>
        <taxon>Agaricomycetidae</taxon>
        <taxon>Agaricales</taxon>
        <taxon>Agaricineae</taxon>
        <taxon>Psathyrellaceae</taxon>
        <taxon>Coprinellus</taxon>
    </lineage>
</organism>
<dbReference type="EMBL" id="QPFP01000381">
    <property type="protein sequence ID" value="TEB14700.1"/>
    <property type="molecule type" value="Genomic_DNA"/>
</dbReference>
<reference evidence="2 3" key="1">
    <citation type="journal article" date="2019" name="Nat. Ecol. Evol.">
        <title>Megaphylogeny resolves global patterns of mushroom evolution.</title>
        <authorList>
            <person name="Varga T."/>
            <person name="Krizsan K."/>
            <person name="Foldi C."/>
            <person name="Dima B."/>
            <person name="Sanchez-Garcia M."/>
            <person name="Sanchez-Ramirez S."/>
            <person name="Szollosi G.J."/>
            <person name="Szarkandi J.G."/>
            <person name="Papp V."/>
            <person name="Albert L."/>
            <person name="Andreopoulos W."/>
            <person name="Angelini C."/>
            <person name="Antonin V."/>
            <person name="Barry K.W."/>
            <person name="Bougher N.L."/>
            <person name="Buchanan P."/>
            <person name="Buyck B."/>
            <person name="Bense V."/>
            <person name="Catcheside P."/>
            <person name="Chovatia M."/>
            <person name="Cooper J."/>
            <person name="Damon W."/>
            <person name="Desjardin D."/>
            <person name="Finy P."/>
            <person name="Geml J."/>
            <person name="Haridas S."/>
            <person name="Hughes K."/>
            <person name="Justo A."/>
            <person name="Karasinski D."/>
            <person name="Kautmanova I."/>
            <person name="Kiss B."/>
            <person name="Kocsube S."/>
            <person name="Kotiranta H."/>
            <person name="LaButti K.M."/>
            <person name="Lechner B.E."/>
            <person name="Liimatainen K."/>
            <person name="Lipzen A."/>
            <person name="Lukacs Z."/>
            <person name="Mihaltcheva S."/>
            <person name="Morgado L.N."/>
            <person name="Niskanen T."/>
            <person name="Noordeloos M.E."/>
            <person name="Ohm R.A."/>
            <person name="Ortiz-Santana B."/>
            <person name="Ovrebo C."/>
            <person name="Racz N."/>
            <person name="Riley R."/>
            <person name="Savchenko A."/>
            <person name="Shiryaev A."/>
            <person name="Soop K."/>
            <person name="Spirin V."/>
            <person name="Szebenyi C."/>
            <person name="Tomsovsky M."/>
            <person name="Tulloss R.E."/>
            <person name="Uehling J."/>
            <person name="Grigoriev I.V."/>
            <person name="Vagvolgyi C."/>
            <person name="Papp T."/>
            <person name="Martin F.M."/>
            <person name="Miettinen O."/>
            <person name="Hibbett D.S."/>
            <person name="Nagy L.G."/>
        </authorList>
    </citation>
    <scope>NUCLEOTIDE SEQUENCE [LARGE SCALE GENOMIC DNA]</scope>
    <source>
        <strain evidence="2 3">FP101781</strain>
    </source>
</reference>
<dbReference type="AlphaFoldDB" id="A0A4Y7S0A2"/>
<accession>A0A4Y7S0A2</accession>
<evidence type="ECO:0000256" key="1">
    <source>
        <dbReference type="SAM" id="MobiDB-lite"/>
    </source>
</evidence>
<evidence type="ECO:0000313" key="3">
    <source>
        <dbReference type="Proteomes" id="UP000298030"/>
    </source>
</evidence>
<sequence length="80" mass="8848">MVPRSSPGVRSQHLAVNTPRRRLSLAPPPHLAPSSARPLLSLCLFSLFPLCVRTLTRRCHHGSAIGTIHDAQAKDRHARR</sequence>
<evidence type="ECO:0000313" key="2">
    <source>
        <dbReference type="EMBL" id="TEB14700.1"/>
    </source>
</evidence>
<protein>
    <submittedName>
        <fullName evidence="2">Uncharacterized protein</fullName>
    </submittedName>
</protein>
<proteinExistence type="predicted"/>
<comment type="caution">
    <text evidence="2">The sequence shown here is derived from an EMBL/GenBank/DDBJ whole genome shotgun (WGS) entry which is preliminary data.</text>
</comment>
<dbReference type="Proteomes" id="UP000298030">
    <property type="component" value="Unassembled WGS sequence"/>
</dbReference>